<evidence type="ECO:0000256" key="1">
    <source>
        <dbReference type="SAM" id="MobiDB-lite"/>
    </source>
</evidence>
<gene>
    <name evidence="2" type="ORF">EJ05DRAFT_483445</name>
</gene>
<keyword evidence="3" id="KW-1185">Reference proteome</keyword>
<feature type="region of interest" description="Disordered" evidence="1">
    <location>
        <begin position="73"/>
        <end position="107"/>
    </location>
</feature>
<protein>
    <submittedName>
        <fullName evidence="2">Uncharacterized protein</fullName>
    </submittedName>
</protein>
<evidence type="ECO:0000313" key="3">
    <source>
        <dbReference type="Proteomes" id="UP000799437"/>
    </source>
</evidence>
<accession>A0A6A6WHA1</accession>
<feature type="compositionally biased region" description="Polar residues" evidence="1">
    <location>
        <begin position="73"/>
        <end position="100"/>
    </location>
</feature>
<name>A0A6A6WHA1_9PEZI</name>
<dbReference type="EMBL" id="ML996567">
    <property type="protein sequence ID" value="KAF2761027.1"/>
    <property type="molecule type" value="Genomic_DNA"/>
</dbReference>
<dbReference type="AlphaFoldDB" id="A0A6A6WHA1"/>
<proteinExistence type="predicted"/>
<dbReference type="OrthoDB" id="5341924at2759"/>
<sequence>MDQDLADFRAAANIFPCRDILFHASSCYTPMHTCFASVLTRALKISPGNRTVVLDFLAPTSWQHLRRFASTPKSQTWTSPSTMRVAQQRSHGDATNTSRSKISKPPHESIGDVAAWVSQLELFVPSLLHVPSSIDPSDEASQVHMLDLARFLIEAEEEHHINILSYLGVEQHRWTSVSRIVKSLLRQLPADGHTVPQHDPLGNIAWPLYSLDKATGLFLGTKTGGLNAKIRRPGQEIQSLDDFTDSLTQGVDDCHIRHRFMGLLWKSLGKWILRTAEDGSDPKMMVTVRQLLADLYHMDYIPEQVHKSHENEFQSGLTQSPLLHLFSSTILISLSNAKWEYLALDNGAMSVGPPKYILGVPIPGTRYKAKVEGLSAGVWLELVLWSCVYGGWIHEATEIVIEATSTNAPKRWTLARWHTILESAQQPSSRQLVNGSSHDNIKNNFSAGRTISSEVVANLIHGLLDTIECDTVAGKRTVGSVTRHIRALKRALDEDSQGMDDITWDTIIARILETERDLIKKNPRLALDIATLSQTQTIDDCLDSSIPQAKIDDSSHYISEPSGITLGIYHSAIRSFAAATNAAWASKAFIELVRYMDVNKKRTVEAFFRSLKTYDTSNDYHIGNKFASAVADPLATRFEYIPYYVLRPLLDIATQAGYLDFGRWLLTSMDVDGPVIGRRAYVSKELAAAIVRFGAAAQDRTLLQELLQVQSVVWGEKKRPLSKPVLSALLIGQVSQRRWASVRNILQVLGASHSVGNPDFMASMVKELILHGTSNQEMTSLRELKDILLKYCLDSYGTLDNASRHSGNVLLAILATVDPQWNSLANALWRPTPHRFLETDIKCFNSILDGVIQSYGVIEGQELINRWCLGIKESWLDKSTQPLPDRPLESNAPKLIIPPRTPVYLEEHQLPIQRIRDRWRPNVQTIRILWRAVHDHAIDTQSTFVVPPEDKQNILDWCREALYKLGLDPEHMTREMQLGSSGIRIESAWDGVHVGISTVNKGRNVYAN</sequence>
<dbReference type="RefSeq" id="XP_033603478.1">
    <property type="nucleotide sequence ID" value="XM_033745252.1"/>
</dbReference>
<organism evidence="2 3">
    <name type="scientific">Pseudovirgaria hyperparasitica</name>
    <dbReference type="NCBI Taxonomy" id="470096"/>
    <lineage>
        <taxon>Eukaryota</taxon>
        <taxon>Fungi</taxon>
        <taxon>Dikarya</taxon>
        <taxon>Ascomycota</taxon>
        <taxon>Pezizomycotina</taxon>
        <taxon>Dothideomycetes</taxon>
        <taxon>Dothideomycetes incertae sedis</taxon>
        <taxon>Acrospermales</taxon>
        <taxon>Acrospermaceae</taxon>
        <taxon>Pseudovirgaria</taxon>
    </lineage>
</organism>
<dbReference type="GeneID" id="54486306"/>
<evidence type="ECO:0000313" key="2">
    <source>
        <dbReference type="EMBL" id="KAF2761027.1"/>
    </source>
</evidence>
<reference evidence="2" key="1">
    <citation type="journal article" date="2020" name="Stud. Mycol.">
        <title>101 Dothideomycetes genomes: a test case for predicting lifestyles and emergence of pathogens.</title>
        <authorList>
            <person name="Haridas S."/>
            <person name="Albert R."/>
            <person name="Binder M."/>
            <person name="Bloem J."/>
            <person name="Labutti K."/>
            <person name="Salamov A."/>
            <person name="Andreopoulos B."/>
            <person name="Baker S."/>
            <person name="Barry K."/>
            <person name="Bills G."/>
            <person name="Bluhm B."/>
            <person name="Cannon C."/>
            <person name="Castanera R."/>
            <person name="Culley D."/>
            <person name="Daum C."/>
            <person name="Ezra D."/>
            <person name="Gonzalez J."/>
            <person name="Henrissat B."/>
            <person name="Kuo A."/>
            <person name="Liang C."/>
            <person name="Lipzen A."/>
            <person name="Lutzoni F."/>
            <person name="Magnuson J."/>
            <person name="Mondo S."/>
            <person name="Nolan M."/>
            <person name="Ohm R."/>
            <person name="Pangilinan J."/>
            <person name="Park H.-J."/>
            <person name="Ramirez L."/>
            <person name="Alfaro M."/>
            <person name="Sun H."/>
            <person name="Tritt A."/>
            <person name="Yoshinaga Y."/>
            <person name="Zwiers L.-H."/>
            <person name="Turgeon B."/>
            <person name="Goodwin S."/>
            <person name="Spatafora J."/>
            <person name="Crous P."/>
            <person name="Grigoriev I."/>
        </authorList>
    </citation>
    <scope>NUCLEOTIDE SEQUENCE</scope>
    <source>
        <strain evidence="2">CBS 121739</strain>
    </source>
</reference>
<dbReference type="Proteomes" id="UP000799437">
    <property type="component" value="Unassembled WGS sequence"/>
</dbReference>